<feature type="region of interest" description="Disordered" evidence="1">
    <location>
        <begin position="135"/>
        <end position="173"/>
    </location>
</feature>
<proteinExistence type="predicted"/>
<name>A0A017SRI3_ASPRC</name>
<keyword evidence="3" id="KW-1185">Reference proteome</keyword>
<feature type="compositionally biased region" description="Polar residues" evidence="1">
    <location>
        <begin position="159"/>
        <end position="173"/>
    </location>
</feature>
<dbReference type="HOGENOM" id="CLU_1547211_0_0_1"/>
<dbReference type="RefSeq" id="XP_040642588.1">
    <property type="nucleotide sequence ID" value="XM_040777707.1"/>
</dbReference>
<dbReference type="GeneID" id="63692831"/>
<organism evidence="2 3">
    <name type="scientific">Aspergillus ruber (strain CBS 135680)</name>
    <dbReference type="NCBI Taxonomy" id="1388766"/>
    <lineage>
        <taxon>Eukaryota</taxon>
        <taxon>Fungi</taxon>
        <taxon>Dikarya</taxon>
        <taxon>Ascomycota</taxon>
        <taxon>Pezizomycotina</taxon>
        <taxon>Eurotiomycetes</taxon>
        <taxon>Eurotiomycetidae</taxon>
        <taxon>Eurotiales</taxon>
        <taxon>Aspergillaceae</taxon>
        <taxon>Aspergillus</taxon>
        <taxon>Aspergillus subgen. Aspergillus</taxon>
    </lineage>
</organism>
<evidence type="ECO:0000313" key="2">
    <source>
        <dbReference type="EMBL" id="EYE98900.1"/>
    </source>
</evidence>
<evidence type="ECO:0000256" key="1">
    <source>
        <dbReference type="SAM" id="MobiDB-lite"/>
    </source>
</evidence>
<dbReference type="Proteomes" id="UP000019804">
    <property type="component" value="Unassembled WGS sequence"/>
</dbReference>
<evidence type="ECO:0000313" key="3">
    <source>
        <dbReference type="Proteomes" id="UP000019804"/>
    </source>
</evidence>
<dbReference type="EMBL" id="KK088412">
    <property type="protein sequence ID" value="EYE98900.1"/>
    <property type="molecule type" value="Genomic_DNA"/>
</dbReference>
<accession>A0A017SRI3</accession>
<protein>
    <submittedName>
        <fullName evidence="2">Uncharacterized protein</fullName>
    </submittedName>
</protein>
<dbReference type="AlphaFoldDB" id="A0A017SRI3"/>
<reference evidence="3" key="1">
    <citation type="journal article" date="2014" name="Nat. Commun.">
        <title>Genomic adaptations of the halophilic Dead Sea filamentous fungus Eurotium rubrum.</title>
        <authorList>
            <person name="Kis-Papo T."/>
            <person name="Weig A.R."/>
            <person name="Riley R."/>
            <person name="Persoh D."/>
            <person name="Salamov A."/>
            <person name="Sun H."/>
            <person name="Lipzen A."/>
            <person name="Wasser S.P."/>
            <person name="Rambold G."/>
            <person name="Grigoriev I.V."/>
            <person name="Nevo E."/>
        </authorList>
    </citation>
    <scope>NUCLEOTIDE SEQUENCE [LARGE SCALE GENOMIC DNA]</scope>
    <source>
        <strain evidence="3">CBS 135680</strain>
    </source>
</reference>
<gene>
    <name evidence="2" type="ORF">EURHEDRAFT_118504</name>
</gene>
<sequence>MSAQLQRHREKATTELDDLLHISPSQLQLSLSDTIKPTDKLIPEEFSIHSQPNSRKYAETRFIAQNSISLLFTSGRCRICSDSGYEFPAVHDRFVDLRCSSPMSFEFVVWDRHRQNSKKSKPNFRLGLGRNLQPSAGFGLRPSTQTQSWGSKVGFGSPKSGTKNTKTSKLVAA</sequence>